<sequence>MTIQECEHREQIYKKLLEKFHPTITFDSRDCTPEELLCIKAALLRSVAIEELNIIELRRKDNKPDDEL</sequence>
<protein>
    <submittedName>
        <fullName evidence="1">Uncharacterized protein</fullName>
    </submittedName>
</protein>
<name>A0A8S5VDT3_9CAUD</name>
<dbReference type="EMBL" id="BK016246">
    <property type="protein sequence ID" value="DAG04937.1"/>
    <property type="molecule type" value="Genomic_DNA"/>
</dbReference>
<reference evidence="1" key="1">
    <citation type="journal article" date="2021" name="Proc. Natl. Acad. Sci. U.S.A.">
        <title>A Catalog of Tens of Thousands of Viruses from Human Metagenomes Reveals Hidden Associations with Chronic Diseases.</title>
        <authorList>
            <person name="Tisza M.J."/>
            <person name="Buck C.B."/>
        </authorList>
    </citation>
    <scope>NUCLEOTIDE SEQUENCE</scope>
    <source>
        <strain evidence="1">CtClL93</strain>
    </source>
</reference>
<proteinExistence type="predicted"/>
<organism evidence="1">
    <name type="scientific">Siphoviridae sp. ctClL93</name>
    <dbReference type="NCBI Taxonomy" id="2825381"/>
    <lineage>
        <taxon>Viruses</taxon>
        <taxon>Duplodnaviria</taxon>
        <taxon>Heunggongvirae</taxon>
        <taxon>Uroviricota</taxon>
        <taxon>Caudoviricetes</taxon>
    </lineage>
</organism>
<accession>A0A8S5VDT3</accession>
<evidence type="ECO:0000313" key="1">
    <source>
        <dbReference type="EMBL" id="DAG04937.1"/>
    </source>
</evidence>